<dbReference type="EMBL" id="UZAE01012275">
    <property type="protein sequence ID" value="VDO04313.1"/>
    <property type="molecule type" value="Genomic_DNA"/>
</dbReference>
<dbReference type="Gene3D" id="3.40.50.1820">
    <property type="entry name" value="alpha/beta hydrolase"/>
    <property type="match status" value="1"/>
</dbReference>
<evidence type="ECO:0000313" key="3">
    <source>
        <dbReference type="EMBL" id="VDO04313.1"/>
    </source>
</evidence>
<dbReference type="GO" id="GO:0005811">
    <property type="term" value="C:lipid droplet"/>
    <property type="evidence" value="ECO:0007669"/>
    <property type="project" value="TreeGrafter"/>
</dbReference>
<dbReference type="Proteomes" id="UP000278807">
    <property type="component" value="Unassembled WGS sequence"/>
</dbReference>
<protein>
    <submittedName>
        <fullName evidence="5">AB hydrolase-1 domain-containing protein</fullName>
    </submittedName>
</protein>
<dbReference type="GO" id="GO:0005739">
    <property type="term" value="C:mitochondrion"/>
    <property type="evidence" value="ECO:0007669"/>
    <property type="project" value="TreeGrafter"/>
</dbReference>
<dbReference type="WBParaSite" id="HNAJ_0000838401-mRNA-1">
    <property type="protein sequence ID" value="HNAJ_0000838401-mRNA-1"/>
    <property type="gene ID" value="HNAJ_0000838401"/>
</dbReference>
<evidence type="ECO:0000313" key="4">
    <source>
        <dbReference type="Proteomes" id="UP000278807"/>
    </source>
</evidence>
<dbReference type="SUPFAM" id="SSF53474">
    <property type="entry name" value="alpha/beta-Hydrolases"/>
    <property type="match status" value="1"/>
</dbReference>
<dbReference type="GO" id="GO:0042171">
    <property type="term" value="F:lysophosphatidic acid acyltransferase activity"/>
    <property type="evidence" value="ECO:0007669"/>
    <property type="project" value="TreeGrafter"/>
</dbReference>
<reference evidence="5" key="1">
    <citation type="submission" date="2017-02" db="UniProtKB">
        <authorList>
            <consortium name="WormBaseParasite"/>
        </authorList>
    </citation>
    <scope>IDENTIFICATION</scope>
</reference>
<dbReference type="PANTHER" id="PTHR42886:SF29">
    <property type="entry name" value="PUMMELIG, ISOFORM A"/>
    <property type="match status" value="1"/>
</dbReference>
<proteinExistence type="inferred from homology"/>
<dbReference type="GO" id="GO:0055088">
    <property type="term" value="P:lipid homeostasis"/>
    <property type="evidence" value="ECO:0007669"/>
    <property type="project" value="TreeGrafter"/>
</dbReference>
<dbReference type="InterPro" id="IPR000073">
    <property type="entry name" value="AB_hydrolase_1"/>
</dbReference>
<name>A0A0R3TM62_RODNA</name>
<keyword evidence="4" id="KW-1185">Reference proteome</keyword>
<organism evidence="5">
    <name type="scientific">Rodentolepis nana</name>
    <name type="common">Dwarf tapeworm</name>
    <name type="synonym">Hymenolepis nana</name>
    <dbReference type="NCBI Taxonomy" id="102285"/>
    <lineage>
        <taxon>Eukaryota</taxon>
        <taxon>Metazoa</taxon>
        <taxon>Spiralia</taxon>
        <taxon>Lophotrochozoa</taxon>
        <taxon>Platyhelminthes</taxon>
        <taxon>Cestoda</taxon>
        <taxon>Eucestoda</taxon>
        <taxon>Cyclophyllidea</taxon>
        <taxon>Hymenolepididae</taxon>
        <taxon>Rodentolepis</taxon>
    </lineage>
</organism>
<comment type="similarity">
    <text evidence="1">Belongs to the peptidase S33 family. ABHD4/ABHD5 subfamily.</text>
</comment>
<dbReference type="GO" id="GO:0006654">
    <property type="term" value="P:phosphatidic acid biosynthetic process"/>
    <property type="evidence" value="ECO:0007669"/>
    <property type="project" value="TreeGrafter"/>
</dbReference>
<dbReference type="STRING" id="102285.A0A0R3TM62"/>
<gene>
    <name evidence="3" type="ORF">HNAJ_LOCUS8380</name>
</gene>
<evidence type="ECO:0000259" key="2">
    <source>
        <dbReference type="Pfam" id="PF00561"/>
    </source>
</evidence>
<dbReference type="Pfam" id="PF00561">
    <property type="entry name" value="Abhydrolase_1"/>
    <property type="match status" value="1"/>
</dbReference>
<accession>A0A0R3TM62</accession>
<dbReference type="OrthoDB" id="7457040at2759"/>
<dbReference type="GO" id="GO:0052689">
    <property type="term" value="F:carboxylic ester hydrolase activity"/>
    <property type="evidence" value="ECO:0007669"/>
    <property type="project" value="TreeGrafter"/>
</dbReference>
<dbReference type="PRINTS" id="PR00111">
    <property type="entry name" value="ABHYDROLASE"/>
</dbReference>
<dbReference type="InterPro" id="IPR029058">
    <property type="entry name" value="AB_hydrolase_fold"/>
</dbReference>
<feature type="domain" description="AB hydrolase-1" evidence="2">
    <location>
        <begin position="41"/>
        <end position="149"/>
    </location>
</feature>
<sequence length="388" mass="43542">CKSKLEKFFVPICDSKFYLRTIVARNYSTKARESDCEKRMPMLLIHGFASGVGLFCKNLDSLSETRRVYAFDLLGFGRSSRPPLPETAEEIEMKYVEVIEEWRKNMDLDKFILLGHSMGGFLATSYALSYPERVVHLVLADPWGFVGQDEAANNSKNGVRDWFVKKLTSFRGLSFMRMLGPFGLNALRKMRQDFEPIYSQSAPSSKKTNGLVRESPDISMLNSKSSEGKHFKSEKAKVGDIEGLSPYDPAVVYNYIYHINCRHPTGEEAFRNLCQMPGWAARPMLLRIPQVAADLPITFIFGGRSWIDMSSGLQARTLRPNSYVDVMVIEGGGHHAYAQYADDFNAYVNAIASLVDEDHVFVPGSEALVQEAVATAKRSTDYPSSSSE</sequence>
<dbReference type="AlphaFoldDB" id="A0A0R3TM62"/>
<dbReference type="PANTHER" id="PTHR42886">
    <property type="entry name" value="RE40534P-RELATED"/>
    <property type="match status" value="1"/>
</dbReference>
<reference evidence="3 4" key="2">
    <citation type="submission" date="2018-11" db="EMBL/GenBank/DDBJ databases">
        <authorList>
            <consortium name="Pathogen Informatics"/>
        </authorList>
    </citation>
    <scope>NUCLEOTIDE SEQUENCE [LARGE SCALE GENOMIC DNA]</scope>
</reference>
<evidence type="ECO:0000256" key="1">
    <source>
        <dbReference type="ARBA" id="ARBA00038097"/>
    </source>
</evidence>
<evidence type="ECO:0000313" key="5">
    <source>
        <dbReference type="WBParaSite" id="HNAJ_0000838401-mRNA-1"/>
    </source>
</evidence>